<keyword evidence="1" id="KW-1133">Transmembrane helix</keyword>
<feature type="transmembrane region" description="Helical" evidence="1">
    <location>
        <begin position="300"/>
        <end position="323"/>
    </location>
</feature>
<feature type="transmembrane region" description="Helical" evidence="1">
    <location>
        <begin position="368"/>
        <end position="388"/>
    </location>
</feature>
<dbReference type="PANTHER" id="PTHR19346">
    <property type="entry name" value="SUGAR PHOSPHATE TRANSPORTER DOMAIN-CONTAINING PROTEIN"/>
    <property type="match status" value="1"/>
</dbReference>
<evidence type="ECO:0000256" key="1">
    <source>
        <dbReference type="SAM" id="Phobius"/>
    </source>
</evidence>
<proteinExistence type="predicted"/>
<protein>
    <recommendedName>
        <fullName evidence="4">EamA domain-containing protein</fullName>
    </recommendedName>
</protein>
<feature type="transmembrane region" description="Helical" evidence="1">
    <location>
        <begin position="55"/>
        <end position="77"/>
    </location>
</feature>
<keyword evidence="3" id="KW-1185">Reference proteome</keyword>
<reference evidence="2" key="1">
    <citation type="submission" date="2020-11" db="EMBL/GenBank/DDBJ databases">
        <authorList>
            <consortium name="DOE Joint Genome Institute"/>
            <person name="Ahrendt S."/>
            <person name="Riley R."/>
            <person name="Andreopoulos W."/>
            <person name="Labutti K."/>
            <person name="Pangilinan J."/>
            <person name="Ruiz-Duenas F.J."/>
            <person name="Barrasa J.M."/>
            <person name="Sanchez-Garcia M."/>
            <person name="Camarero S."/>
            <person name="Miyauchi S."/>
            <person name="Serrano A."/>
            <person name="Linde D."/>
            <person name="Babiker R."/>
            <person name="Drula E."/>
            <person name="Ayuso-Fernandez I."/>
            <person name="Pacheco R."/>
            <person name="Padilla G."/>
            <person name="Ferreira P."/>
            <person name="Barriuso J."/>
            <person name="Kellner H."/>
            <person name="Castanera R."/>
            <person name="Alfaro M."/>
            <person name="Ramirez L."/>
            <person name="Pisabarro A.G."/>
            <person name="Kuo A."/>
            <person name="Tritt A."/>
            <person name="Lipzen A."/>
            <person name="He G."/>
            <person name="Yan M."/>
            <person name="Ng V."/>
            <person name="Cullen D."/>
            <person name="Martin F."/>
            <person name="Rosso M.-N."/>
            <person name="Henrissat B."/>
            <person name="Hibbett D."/>
            <person name="Martinez A.T."/>
            <person name="Grigoriev I.V."/>
        </authorList>
    </citation>
    <scope>NUCLEOTIDE SEQUENCE</scope>
    <source>
        <strain evidence="2">CBS 506.95</strain>
    </source>
</reference>
<dbReference type="PANTHER" id="PTHR19346:SF4">
    <property type="entry name" value="SUGAR PHOSPHATE TRANSPORTER DOMAIN-CONTAINING PROTEIN"/>
    <property type="match status" value="1"/>
</dbReference>
<evidence type="ECO:0000313" key="2">
    <source>
        <dbReference type="EMBL" id="KAF9527087.1"/>
    </source>
</evidence>
<accession>A0A9P6JN74</accession>
<gene>
    <name evidence="2" type="ORF">CPB83DRAFT_856710</name>
</gene>
<feature type="transmembrane region" description="Helical" evidence="1">
    <location>
        <begin position="219"/>
        <end position="238"/>
    </location>
</feature>
<sequence>MAPSVAGRPLESLATVSIGGILAFVVFVGALFAFVIESVLSQYVQTTLNYRQSFFLFYVVHSAFALIFPLHLLYLVVTTGRSAGSYIRGLSIAISKHLAPEKKYVGAALGFPLAEFLRLTLALTAGISIPSVLWFIAMSLSPLTDVTAIANTTAFWSYLISVKLFNLKWQAKRLLAVLCATLGTMAVIYGGAKAAKPVHENGATIPTLTDLPSKPSAPLIGDICVLFAAFAGGLYQVLYKIYAALPTDSENALEHAYDRIPDEDIDLHSEIEDSQSRLLPSSHTDDDTVYPPPFGLHPNLITSVLGFFTFAILWIPLVVLHWTGVEPFRLPPDGVTWLVVSGVSLCGVLYNGGVMVLLGIWGPIIVSVGNLLTIVLVLIIDVLFGAGLHVLTMWSLIGAGSIVLAFGVLSYDMFDNDT</sequence>
<evidence type="ECO:0000313" key="3">
    <source>
        <dbReference type="Proteomes" id="UP000807306"/>
    </source>
</evidence>
<keyword evidence="1" id="KW-0472">Membrane</keyword>
<name>A0A9P6JN74_9AGAR</name>
<feature type="transmembrane region" description="Helical" evidence="1">
    <location>
        <begin position="143"/>
        <end position="162"/>
    </location>
</feature>
<dbReference type="InterPro" id="IPR026505">
    <property type="entry name" value="Solute_c_fam_35_mem_F3/F4"/>
</dbReference>
<feature type="transmembrane region" description="Helical" evidence="1">
    <location>
        <begin position="335"/>
        <end position="361"/>
    </location>
</feature>
<feature type="transmembrane region" description="Helical" evidence="1">
    <location>
        <begin position="116"/>
        <end position="137"/>
    </location>
</feature>
<organism evidence="2 3">
    <name type="scientific">Crepidotus variabilis</name>
    <dbReference type="NCBI Taxonomy" id="179855"/>
    <lineage>
        <taxon>Eukaryota</taxon>
        <taxon>Fungi</taxon>
        <taxon>Dikarya</taxon>
        <taxon>Basidiomycota</taxon>
        <taxon>Agaricomycotina</taxon>
        <taxon>Agaricomycetes</taxon>
        <taxon>Agaricomycetidae</taxon>
        <taxon>Agaricales</taxon>
        <taxon>Agaricineae</taxon>
        <taxon>Crepidotaceae</taxon>
        <taxon>Crepidotus</taxon>
    </lineage>
</organism>
<feature type="transmembrane region" description="Helical" evidence="1">
    <location>
        <begin position="174"/>
        <end position="192"/>
    </location>
</feature>
<dbReference type="Proteomes" id="UP000807306">
    <property type="component" value="Unassembled WGS sequence"/>
</dbReference>
<feature type="transmembrane region" description="Helical" evidence="1">
    <location>
        <begin position="12"/>
        <end position="35"/>
    </location>
</feature>
<comment type="caution">
    <text evidence="2">The sequence shown here is derived from an EMBL/GenBank/DDBJ whole genome shotgun (WGS) entry which is preliminary data.</text>
</comment>
<dbReference type="EMBL" id="MU157864">
    <property type="protein sequence ID" value="KAF9527087.1"/>
    <property type="molecule type" value="Genomic_DNA"/>
</dbReference>
<dbReference type="OrthoDB" id="10062838at2759"/>
<dbReference type="AlphaFoldDB" id="A0A9P6JN74"/>
<evidence type="ECO:0008006" key="4">
    <source>
        <dbReference type="Google" id="ProtNLM"/>
    </source>
</evidence>
<feature type="transmembrane region" description="Helical" evidence="1">
    <location>
        <begin position="394"/>
        <end position="414"/>
    </location>
</feature>
<keyword evidence="1" id="KW-0812">Transmembrane</keyword>